<accession>A0A2M8WWJ6</accession>
<protein>
    <submittedName>
        <fullName evidence="6">23S rRNA (Cytidine1920-2'-O)/16S rRNA (Cytidine1409-2'-O)-methyltransferase</fullName>
    </submittedName>
</protein>
<evidence type="ECO:0000256" key="1">
    <source>
        <dbReference type="ARBA" id="ARBA00022884"/>
    </source>
</evidence>
<dbReference type="InterPro" id="IPR002877">
    <property type="entry name" value="RNA_MeTrfase_FtsJ_dom"/>
</dbReference>
<dbReference type="EMBL" id="PGTZ01000001">
    <property type="protein sequence ID" value="PJI95293.1"/>
    <property type="molecule type" value="Genomic_DNA"/>
</dbReference>
<dbReference type="PROSITE" id="PS50889">
    <property type="entry name" value="S4"/>
    <property type="match status" value="1"/>
</dbReference>
<dbReference type="PANTHER" id="PTHR32319">
    <property type="entry name" value="BACTERIAL HEMOLYSIN-LIKE PROTEIN"/>
    <property type="match status" value="1"/>
</dbReference>
<dbReference type="Proteomes" id="UP000231586">
    <property type="component" value="Unassembled WGS sequence"/>
</dbReference>
<evidence type="ECO:0000313" key="6">
    <source>
        <dbReference type="EMBL" id="PJI95293.1"/>
    </source>
</evidence>
<organism evidence="6 7">
    <name type="scientific">Luteimicrobium subarcticum</name>
    <dbReference type="NCBI Taxonomy" id="620910"/>
    <lineage>
        <taxon>Bacteria</taxon>
        <taxon>Bacillati</taxon>
        <taxon>Actinomycetota</taxon>
        <taxon>Actinomycetes</taxon>
        <taxon>Micrococcales</taxon>
        <taxon>Luteimicrobium</taxon>
    </lineage>
</organism>
<dbReference type="InterPro" id="IPR002942">
    <property type="entry name" value="S4_RNA-bd"/>
</dbReference>
<dbReference type="CDD" id="cd02440">
    <property type="entry name" value="AdoMet_MTases"/>
    <property type="match status" value="1"/>
</dbReference>
<evidence type="ECO:0000313" key="7">
    <source>
        <dbReference type="Proteomes" id="UP000231586"/>
    </source>
</evidence>
<feature type="domain" description="RNA-binding S4" evidence="5">
    <location>
        <begin position="5"/>
        <end position="72"/>
    </location>
</feature>
<dbReference type="GO" id="GO:0003723">
    <property type="term" value="F:RNA binding"/>
    <property type="evidence" value="ECO:0007669"/>
    <property type="project" value="UniProtKB-KW"/>
</dbReference>
<dbReference type="InterPro" id="IPR047048">
    <property type="entry name" value="TlyA"/>
</dbReference>
<evidence type="ECO:0000256" key="4">
    <source>
        <dbReference type="SAM" id="MobiDB-lite"/>
    </source>
</evidence>
<dbReference type="SUPFAM" id="SSF55174">
    <property type="entry name" value="Alpha-L RNA-binding motif"/>
    <property type="match status" value="1"/>
</dbReference>
<dbReference type="SMART" id="SM00363">
    <property type="entry name" value="S4"/>
    <property type="match status" value="1"/>
</dbReference>
<dbReference type="Gene3D" id="3.40.50.150">
    <property type="entry name" value="Vaccinia Virus protein VP39"/>
    <property type="match status" value="1"/>
</dbReference>
<keyword evidence="6" id="KW-0808">Transferase</keyword>
<keyword evidence="1 3" id="KW-0694">RNA-binding</keyword>
<dbReference type="InterPro" id="IPR036986">
    <property type="entry name" value="S4_RNA-bd_sf"/>
</dbReference>
<evidence type="ECO:0000256" key="2">
    <source>
        <dbReference type="ARBA" id="ARBA00029460"/>
    </source>
</evidence>
<dbReference type="Gene3D" id="3.10.290.10">
    <property type="entry name" value="RNA-binding S4 domain"/>
    <property type="match status" value="1"/>
</dbReference>
<comment type="similarity">
    <text evidence="2">Belongs to the TlyA family.</text>
</comment>
<reference evidence="6 7" key="1">
    <citation type="submission" date="2017-11" db="EMBL/GenBank/DDBJ databases">
        <title>Genomic Encyclopedia of Archaeal and Bacterial Type Strains, Phase II (KMG-II): From Individual Species to Whole Genera.</title>
        <authorList>
            <person name="Goeker M."/>
        </authorList>
    </citation>
    <scope>NUCLEOTIDE SEQUENCE [LARGE SCALE GENOMIC DNA]</scope>
    <source>
        <strain evidence="6 7">DSM 22413</strain>
    </source>
</reference>
<keyword evidence="6" id="KW-0489">Methyltransferase</keyword>
<dbReference type="GO" id="GO:0008168">
    <property type="term" value="F:methyltransferase activity"/>
    <property type="evidence" value="ECO:0007669"/>
    <property type="project" value="UniProtKB-KW"/>
</dbReference>
<dbReference type="InterPro" id="IPR029063">
    <property type="entry name" value="SAM-dependent_MTases_sf"/>
</dbReference>
<dbReference type="RefSeq" id="WP_100348302.1">
    <property type="nucleotide sequence ID" value="NZ_PGTZ01000001.1"/>
</dbReference>
<dbReference type="Pfam" id="PF01728">
    <property type="entry name" value="FtsJ"/>
    <property type="match status" value="1"/>
</dbReference>
<proteinExistence type="inferred from homology"/>
<keyword evidence="7" id="KW-1185">Reference proteome</keyword>
<dbReference type="CDD" id="cd00165">
    <property type="entry name" value="S4"/>
    <property type="match status" value="1"/>
</dbReference>
<dbReference type="SUPFAM" id="SSF53335">
    <property type="entry name" value="S-adenosyl-L-methionine-dependent methyltransferases"/>
    <property type="match status" value="1"/>
</dbReference>
<sequence>MAEPGRVDAELVRRGLARSRREAVALVEAGLVHRQGQVVRRAADRVDGDEDLAVDRPASDDAYASRAAHKLEGALRALDRAFPAPDHPAPDNPAAAPAGPLAVPVEGASCLDLGASTGGFTDVLLRRGARRVVALDVGHDQIVDRLRKDPRVDVREGANARDLVPADLPGPVDVVVGDLSFISLGHVLPAVARVVGPDAAVLLLVKPQFEVGRERLGTGGVVRDPEHMVDAVVGVARSALAVGLRAVAVVPSPLPGPHGNREFLLRLLPSSGSGPGKADAAVAAAEVAAAARAAVATPVAPPDDAWSPPPVPEVFVVGARQRTTSVPGPVSTPAPSTVLKEAP</sequence>
<dbReference type="GO" id="GO:0032259">
    <property type="term" value="P:methylation"/>
    <property type="evidence" value="ECO:0007669"/>
    <property type="project" value="UniProtKB-KW"/>
</dbReference>
<feature type="region of interest" description="Disordered" evidence="4">
    <location>
        <begin position="321"/>
        <end position="343"/>
    </location>
</feature>
<dbReference type="PANTHER" id="PTHR32319:SF0">
    <property type="entry name" value="BACTERIAL HEMOLYSIN-LIKE PROTEIN"/>
    <property type="match status" value="1"/>
</dbReference>
<name>A0A2M8WWJ6_9MICO</name>
<dbReference type="AlphaFoldDB" id="A0A2M8WWJ6"/>
<evidence type="ECO:0000256" key="3">
    <source>
        <dbReference type="PROSITE-ProRule" id="PRU00182"/>
    </source>
</evidence>
<gene>
    <name evidence="6" type="ORF">CLV34_0057</name>
</gene>
<dbReference type="Pfam" id="PF01479">
    <property type="entry name" value="S4"/>
    <property type="match status" value="1"/>
</dbReference>
<dbReference type="OrthoDB" id="9784736at2"/>
<comment type="caution">
    <text evidence="6">The sequence shown here is derived from an EMBL/GenBank/DDBJ whole genome shotgun (WGS) entry which is preliminary data.</text>
</comment>
<evidence type="ECO:0000259" key="5">
    <source>
        <dbReference type="SMART" id="SM00363"/>
    </source>
</evidence>